<evidence type="ECO:0000256" key="6">
    <source>
        <dbReference type="ARBA" id="ARBA00023136"/>
    </source>
</evidence>
<feature type="domain" description="Ig-like" evidence="11">
    <location>
        <begin position="40"/>
        <end position="145"/>
    </location>
</feature>
<reference evidence="12" key="1">
    <citation type="submission" date="2021-04" db="EMBL/GenBank/DDBJ databases">
        <authorList>
            <consortium name="Wellcome Sanger Institute Data Sharing"/>
        </authorList>
    </citation>
    <scope>NUCLEOTIDE SEQUENCE [LARGE SCALE GENOMIC DNA]</scope>
</reference>
<feature type="domain" description="Ig-like" evidence="11">
    <location>
        <begin position="398"/>
        <end position="529"/>
    </location>
</feature>
<dbReference type="InterPro" id="IPR013151">
    <property type="entry name" value="Immunoglobulin_dom"/>
</dbReference>
<name>A0A665TZB0_ECHNA</name>
<keyword evidence="6 9" id="KW-0472">Membrane</keyword>
<evidence type="ECO:0000256" key="4">
    <source>
        <dbReference type="ARBA" id="ARBA00022737"/>
    </source>
</evidence>
<dbReference type="OMA" id="FWQKETE"/>
<sequence>MKCPLHPLWTAAGLLCLLLHCGEARVLTEAQAGPLYRVLGSSLSITCNVSGFVNVLTQQQFEFRVIKPERPTFDINIISTDEPDFGYAKYVRRVQNGEITLKHLSTNSVRFEIQTLEKSDEGEYECFVKNPESSYDGTYNAKTIVKVIDNSLSVSSSEATPLSYNEGDALTLACQASSNTIQHTHLSLAWFLHRDGVENAQPIISLDRDFTLSPGMGFEGRYQAGLIKLDKIGEATYRLKMAQLEVSDQGRLYCQAQEWIQDPDRSWYSITCSVLPLLAPDTSSLFVRITPQHTPLQEGQPLSLSCSIDTLDLEKRFFSVAWLQGGVELARMGPTGVLSVGPKYSDRAQQGELRAARTGDKDYHLILQPVRTEDQGDYFCRAWPQNRDQEGAFTPGAPQNSSLQFVSISATDSSLSVEMLSDVGVNEGSRLKLDCKVVGIKGQLSVTWLYKPTTPSTAPFASVIGLSQEGVTEIAEEFMSRKVRVTRPAIDSFTLELDEITPTDSGIYRCAVSEWKVSSKIKSQSQTTTVTVVPTSKIYLYLSVKVTVGGDVELICRVRGPRMPITVTWSFQRDAAIDTILTLYHDGKISWSGDQQGYQTKVQTSEKEIYHHLLINGASQREAGSYQCRVSVFLENRHKKLPPSNSLAVMVLNPESKLVLTSSPSLRANINTNVEIRCAVISEPSPSSRYAVTWQHQQRGEKKTIVSLDRDAITTFGDKGELSNRDRLSMRYTKGPSFELTIQQAQISDTGLYTCEVAEWLQDPRGEWYELSPVAHPSTERDLKYVSLPVCFFIVINLSIVTDDEGAELNVSTSQNFTIPCNIANQSSSESAFQVTWFWQKETGSTQHPIFIAYRNATLQDRLGKGEELRFSHPLPNQFSLTVLKPGPEDSGLYFCEVEEWLPSLSHEWMKFAVEKSGKLAVNVSSDGKHTLLSPNINRHFICVFCSLLVIFLLVLKICWRKGAGGKKDNSLWAEKHLGIILPL</sequence>
<evidence type="ECO:0000313" key="12">
    <source>
        <dbReference type="Ensembl" id="ENSENLP00000012495.1"/>
    </source>
</evidence>
<feature type="chain" id="PRO_5025337194" evidence="10">
    <location>
        <begin position="25"/>
        <end position="984"/>
    </location>
</feature>
<evidence type="ECO:0000256" key="2">
    <source>
        <dbReference type="ARBA" id="ARBA00022692"/>
    </source>
</evidence>
<dbReference type="Pfam" id="PF07686">
    <property type="entry name" value="V-set"/>
    <property type="match status" value="4"/>
</dbReference>
<evidence type="ECO:0000313" key="13">
    <source>
        <dbReference type="Proteomes" id="UP000472264"/>
    </source>
</evidence>
<keyword evidence="5 9" id="KW-1133">Transmembrane helix</keyword>
<evidence type="ECO:0000256" key="10">
    <source>
        <dbReference type="SAM" id="SignalP"/>
    </source>
</evidence>
<dbReference type="InterPro" id="IPR007110">
    <property type="entry name" value="Ig-like_dom"/>
</dbReference>
<feature type="domain" description="Ig-like" evidence="11">
    <location>
        <begin position="280"/>
        <end position="382"/>
    </location>
</feature>
<organism evidence="12 13">
    <name type="scientific">Echeneis naucrates</name>
    <name type="common">Live sharksucker</name>
    <dbReference type="NCBI Taxonomy" id="173247"/>
    <lineage>
        <taxon>Eukaryota</taxon>
        <taxon>Metazoa</taxon>
        <taxon>Chordata</taxon>
        <taxon>Craniata</taxon>
        <taxon>Vertebrata</taxon>
        <taxon>Euteleostomi</taxon>
        <taxon>Actinopterygii</taxon>
        <taxon>Neopterygii</taxon>
        <taxon>Teleostei</taxon>
        <taxon>Neoteleostei</taxon>
        <taxon>Acanthomorphata</taxon>
        <taxon>Carangaria</taxon>
        <taxon>Carangiformes</taxon>
        <taxon>Echeneidae</taxon>
        <taxon>Echeneis</taxon>
    </lineage>
</organism>
<keyword evidence="13" id="KW-1185">Reference proteome</keyword>
<proteinExistence type="predicted"/>
<dbReference type="InterPro" id="IPR003599">
    <property type="entry name" value="Ig_sub"/>
</dbReference>
<accession>A0A665TZB0</accession>
<dbReference type="Ensembl" id="ENSENLT00000013011.1">
    <property type="protein sequence ID" value="ENSENLP00000012495.1"/>
    <property type="gene ID" value="ENSENLG00000005950.1"/>
</dbReference>
<dbReference type="Proteomes" id="UP000472264">
    <property type="component" value="Chromosome 21"/>
</dbReference>
<dbReference type="InterPro" id="IPR051102">
    <property type="entry name" value="IgSF_V-set/TM_domain"/>
</dbReference>
<dbReference type="Gene3D" id="2.60.40.10">
    <property type="entry name" value="Immunoglobulins"/>
    <property type="match status" value="7"/>
</dbReference>
<feature type="domain" description="Ig-like" evidence="11">
    <location>
        <begin position="654"/>
        <end position="772"/>
    </location>
</feature>
<evidence type="ECO:0000256" key="8">
    <source>
        <dbReference type="ARBA" id="ARBA00023319"/>
    </source>
</evidence>
<feature type="domain" description="Ig-like" evidence="11">
    <location>
        <begin position="534"/>
        <end position="631"/>
    </location>
</feature>
<dbReference type="SMART" id="SM00408">
    <property type="entry name" value="IGc2"/>
    <property type="match status" value="5"/>
</dbReference>
<evidence type="ECO:0000256" key="5">
    <source>
        <dbReference type="ARBA" id="ARBA00022989"/>
    </source>
</evidence>
<dbReference type="PROSITE" id="PS50835">
    <property type="entry name" value="IG_LIKE"/>
    <property type="match status" value="7"/>
</dbReference>
<protein>
    <submittedName>
        <fullName evidence="12">Zgc:91849</fullName>
    </submittedName>
</protein>
<dbReference type="AlphaFoldDB" id="A0A665TZB0"/>
<dbReference type="InterPro" id="IPR003598">
    <property type="entry name" value="Ig_sub2"/>
</dbReference>
<dbReference type="Pfam" id="PF00047">
    <property type="entry name" value="ig"/>
    <property type="match status" value="1"/>
</dbReference>
<dbReference type="PANTHER" id="PTHR12207:SF25">
    <property type="entry name" value="IMMUNOGLOBULIN SUPERFAMILY MEMBER 2"/>
    <property type="match status" value="1"/>
</dbReference>
<evidence type="ECO:0000259" key="11">
    <source>
        <dbReference type="PROSITE" id="PS50835"/>
    </source>
</evidence>
<gene>
    <name evidence="12" type="primary">LOC115061517</name>
</gene>
<keyword evidence="7" id="KW-1015">Disulfide bond</keyword>
<feature type="transmembrane region" description="Helical" evidence="9">
    <location>
        <begin position="939"/>
        <end position="960"/>
    </location>
</feature>
<keyword evidence="2 9" id="KW-0812">Transmembrane</keyword>
<evidence type="ECO:0000256" key="9">
    <source>
        <dbReference type="SAM" id="Phobius"/>
    </source>
</evidence>
<dbReference type="SMART" id="SM00409">
    <property type="entry name" value="IG"/>
    <property type="match status" value="7"/>
</dbReference>
<dbReference type="PANTHER" id="PTHR12207">
    <property type="entry name" value="V-SET AND TRANSMEMBRANE DOMAIN-CONTAINING PROTEIN"/>
    <property type="match status" value="1"/>
</dbReference>
<dbReference type="FunFam" id="2.60.40.10:FF:000191">
    <property type="entry name" value="Immunoglobulin superfamily member 3"/>
    <property type="match status" value="1"/>
</dbReference>
<evidence type="ECO:0000256" key="7">
    <source>
        <dbReference type="ARBA" id="ARBA00023157"/>
    </source>
</evidence>
<keyword evidence="3 10" id="KW-0732">Signal</keyword>
<evidence type="ECO:0000256" key="3">
    <source>
        <dbReference type="ARBA" id="ARBA00022729"/>
    </source>
</evidence>
<dbReference type="InterPro" id="IPR036179">
    <property type="entry name" value="Ig-like_dom_sf"/>
</dbReference>
<dbReference type="SUPFAM" id="SSF48726">
    <property type="entry name" value="Immunoglobulin"/>
    <property type="match status" value="7"/>
</dbReference>
<keyword evidence="4" id="KW-0677">Repeat</keyword>
<feature type="domain" description="Ig-like" evidence="11">
    <location>
        <begin position="789"/>
        <end position="906"/>
    </location>
</feature>
<feature type="domain" description="Ig-like" evidence="11">
    <location>
        <begin position="150"/>
        <end position="271"/>
    </location>
</feature>
<dbReference type="CDD" id="cd00099">
    <property type="entry name" value="IgV"/>
    <property type="match status" value="3"/>
</dbReference>
<dbReference type="SMART" id="SM00406">
    <property type="entry name" value="IGv"/>
    <property type="match status" value="7"/>
</dbReference>
<dbReference type="FunFam" id="2.60.40.10:FF:000491">
    <property type="entry name" value="Immunoglobulin superfamily, member 3"/>
    <property type="match status" value="1"/>
</dbReference>
<keyword evidence="8" id="KW-0393">Immunoglobulin domain</keyword>
<dbReference type="InterPro" id="IPR013106">
    <property type="entry name" value="Ig_V-set"/>
</dbReference>
<dbReference type="InterPro" id="IPR013783">
    <property type="entry name" value="Ig-like_fold"/>
</dbReference>
<feature type="signal peptide" evidence="10">
    <location>
        <begin position="1"/>
        <end position="24"/>
    </location>
</feature>
<dbReference type="CDD" id="cd00096">
    <property type="entry name" value="Ig"/>
    <property type="match status" value="1"/>
</dbReference>
<comment type="subcellular location">
    <subcellularLocation>
        <location evidence="1">Membrane</location>
        <topology evidence="1">Single-pass type I membrane protein</topology>
    </subcellularLocation>
</comment>
<reference evidence="12" key="2">
    <citation type="submission" date="2025-08" db="UniProtKB">
        <authorList>
            <consortium name="Ensembl"/>
        </authorList>
    </citation>
    <scope>IDENTIFICATION</scope>
</reference>
<evidence type="ECO:0000256" key="1">
    <source>
        <dbReference type="ARBA" id="ARBA00004479"/>
    </source>
</evidence>
<reference evidence="12" key="3">
    <citation type="submission" date="2025-09" db="UniProtKB">
        <authorList>
            <consortium name="Ensembl"/>
        </authorList>
    </citation>
    <scope>IDENTIFICATION</scope>
</reference>
<dbReference type="GO" id="GO:0016020">
    <property type="term" value="C:membrane"/>
    <property type="evidence" value="ECO:0007669"/>
    <property type="project" value="UniProtKB-SubCell"/>
</dbReference>